<dbReference type="OrthoDB" id="9770681at2"/>
<dbReference type="InterPro" id="IPR037069">
    <property type="entry name" value="AcylCoA_DH/ox_N_sf"/>
</dbReference>
<dbReference type="InterPro" id="IPR009075">
    <property type="entry name" value="AcylCo_DH/oxidase_C"/>
</dbReference>
<protein>
    <submittedName>
        <fullName evidence="9">Acyl-CoA dehydrogenase</fullName>
    </submittedName>
</protein>
<evidence type="ECO:0000256" key="5">
    <source>
        <dbReference type="ARBA" id="ARBA00023002"/>
    </source>
</evidence>
<evidence type="ECO:0000259" key="8">
    <source>
        <dbReference type="Pfam" id="PF02771"/>
    </source>
</evidence>
<dbReference type="Proteomes" id="UP000196138">
    <property type="component" value="Chromosome"/>
</dbReference>
<evidence type="ECO:0000256" key="3">
    <source>
        <dbReference type="ARBA" id="ARBA00022630"/>
    </source>
</evidence>
<dbReference type="Gene3D" id="1.20.140.10">
    <property type="entry name" value="Butyryl-CoA Dehydrogenase, subunit A, domain 3"/>
    <property type="match status" value="1"/>
</dbReference>
<feature type="domain" description="Acyl-CoA oxidase/dehydrogenase middle" evidence="7">
    <location>
        <begin position="109"/>
        <end position="195"/>
    </location>
</feature>
<dbReference type="PANTHER" id="PTHR43884">
    <property type="entry name" value="ACYL-COA DEHYDROGENASE"/>
    <property type="match status" value="1"/>
</dbReference>
<proteinExistence type="inferred from homology"/>
<dbReference type="GO" id="GO:0050660">
    <property type="term" value="F:flavin adenine dinucleotide binding"/>
    <property type="evidence" value="ECO:0007669"/>
    <property type="project" value="InterPro"/>
</dbReference>
<feature type="domain" description="Acyl-CoA dehydrogenase/oxidase N-terminal" evidence="8">
    <location>
        <begin position="1"/>
        <end position="92"/>
    </location>
</feature>
<evidence type="ECO:0000256" key="1">
    <source>
        <dbReference type="ARBA" id="ARBA00001974"/>
    </source>
</evidence>
<evidence type="ECO:0000256" key="4">
    <source>
        <dbReference type="ARBA" id="ARBA00022827"/>
    </source>
</evidence>
<dbReference type="EMBL" id="CP021455">
    <property type="protein sequence ID" value="ARU06551.1"/>
    <property type="molecule type" value="Genomic_DNA"/>
</dbReference>
<keyword evidence="5" id="KW-0560">Oxidoreductase</keyword>
<dbReference type="PANTHER" id="PTHR43884:SF20">
    <property type="entry name" value="ACYL-COA DEHYDROGENASE FADE28"/>
    <property type="match status" value="1"/>
</dbReference>
<gene>
    <name evidence="9" type="ORF">CCO03_00705</name>
</gene>
<evidence type="ECO:0000259" key="7">
    <source>
        <dbReference type="Pfam" id="PF02770"/>
    </source>
</evidence>
<dbReference type="AlphaFoldDB" id="A0A1Y0ET45"/>
<dbReference type="InterPro" id="IPR046373">
    <property type="entry name" value="Acyl-CoA_Oxase/DH_mid-dom_sf"/>
</dbReference>
<accession>A0A1Y0ET45</accession>
<evidence type="ECO:0000259" key="6">
    <source>
        <dbReference type="Pfam" id="PF00441"/>
    </source>
</evidence>
<dbReference type="Pfam" id="PF00441">
    <property type="entry name" value="Acyl-CoA_dh_1"/>
    <property type="match status" value="1"/>
</dbReference>
<dbReference type="InterPro" id="IPR036250">
    <property type="entry name" value="AcylCo_DH-like_C"/>
</dbReference>
<dbReference type="InterPro" id="IPR009100">
    <property type="entry name" value="AcylCoA_DH/oxidase_NM_dom_sf"/>
</dbReference>
<evidence type="ECO:0000313" key="10">
    <source>
        <dbReference type="Proteomes" id="UP000196138"/>
    </source>
</evidence>
<dbReference type="Pfam" id="PF02771">
    <property type="entry name" value="Acyl-CoA_dh_N"/>
    <property type="match status" value="1"/>
</dbReference>
<keyword evidence="10" id="KW-1185">Reference proteome</keyword>
<sequence length="380" mass="40237">MLLDSARRYLDRSCSFEQRQASLNAAPGASAPDSLWPAFAEMGWLALGLPEAVGGLGSHGDQAALAQELGRALVPEPWLANTALCAPVLNAWAPDLAAELASGQTRFALAAWEIQGRHDAFDVQTQAGLQDGHWVLTGRKTLVLGADTAHTLLVLARTRGRQRDTEGLSLFRIAADAPGVHIAALPTYDGQRTASVRLNAVTADPGALLGPLHGAWPQVEAALDTATVMQCAMSVGTMDKAFELTQAYAVTRTQFGRPLSAHQVIRHRLVDLFVSVAQARALTEAAAAALTHDAPRRMRAASLAKAFVAQAGRKLGEEAVQMHGAIGMTDETEVGHAYKALAAQANLLGDAAWHLARLEQLDPLDSTHQPETPACDATTP</sequence>
<keyword evidence="4" id="KW-0274">FAD</keyword>
<evidence type="ECO:0000313" key="9">
    <source>
        <dbReference type="EMBL" id="ARU06551.1"/>
    </source>
</evidence>
<dbReference type="Pfam" id="PF02770">
    <property type="entry name" value="Acyl-CoA_dh_M"/>
    <property type="match status" value="1"/>
</dbReference>
<dbReference type="SUPFAM" id="SSF47203">
    <property type="entry name" value="Acyl-CoA dehydrogenase C-terminal domain-like"/>
    <property type="match status" value="1"/>
</dbReference>
<reference evidence="9 10" key="1">
    <citation type="submission" date="2017-05" db="EMBL/GenBank/DDBJ databases">
        <authorList>
            <person name="Song R."/>
            <person name="Chenine A.L."/>
            <person name="Ruprecht R.M."/>
        </authorList>
    </citation>
    <scope>NUCLEOTIDE SEQUENCE [LARGE SCALE GENOMIC DNA]</scope>
    <source>
        <strain evidence="9 10">DSM 26136</strain>
    </source>
</reference>
<dbReference type="Gene3D" id="2.40.110.10">
    <property type="entry name" value="Butyryl-CoA Dehydrogenase, subunit A, domain 2"/>
    <property type="match status" value="1"/>
</dbReference>
<comment type="similarity">
    <text evidence="2">Belongs to the acyl-CoA dehydrogenase family.</text>
</comment>
<evidence type="ECO:0000256" key="2">
    <source>
        <dbReference type="ARBA" id="ARBA00009347"/>
    </source>
</evidence>
<dbReference type="CDD" id="cd00567">
    <property type="entry name" value="ACAD"/>
    <property type="match status" value="1"/>
</dbReference>
<dbReference type="InterPro" id="IPR006091">
    <property type="entry name" value="Acyl-CoA_Oxase/DH_mid-dom"/>
</dbReference>
<dbReference type="GO" id="GO:0003995">
    <property type="term" value="F:acyl-CoA dehydrogenase activity"/>
    <property type="evidence" value="ECO:0007669"/>
    <property type="project" value="TreeGrafter"/>
</dbReference>
<feature type="domain" description="Acyl-CoA dehydrogenase/oxidase C-terminal" evidence="6">
    <location>
        <begin position="216"/>
        <end position="346"/>
    </location>
</feature>
<dbReference type="InterPro" id="IPR013786">
    <property type="entry name" value="AcylCoA_DH/ox_N"/>
</dbReference>
<organism evidence="9 10">
    <name type="scientific">Comamonas serinivorans</name>
    <dbReference type="NCBI Taxonomy" id="1082851"/>
    <lineage>
        <taxon>Bacteria</taxon>
        <taxon>Pseudomonadati</taxon>
        <taxon>Pseudomonadota</taxon>
        <taxon>Betaproteobacteria</taxon>
        <taxon>Burkholderiales</taxon>
        <taxon>Comamonadaceae</taxon>
        <taxon>Comamonas</taxon>
    </lineage>
</organism>
<dbReference type="KEGG" id="cser:CCO03_00705"/>
<keyword evidence="3" id="KW-0285">Flavoprotein</keyword>
<comment type="cofactor">
    <cofactor evidence="1">
        <name>FAD</name>
        <dbReference type="ChEBI" id="CHEBI:57692"/>
    </cofactor>
</comment>
<name>A0A1Y0ET45_9BURK</name>
<dbReference type="SUPFAM" id="SSF56645">
    <property type="entry name" value="Acyl-CoA dehydrogenase NM domain-like"/>
    <property type="match status" value="1"/>
</dbReference>
<dbReference type="Gene3D" id="1.10.540.10">
    <property type="entry name" value="Acyl-CoA dehydrogenase/oxidase, N-terminal domain"/>
    <property type="match status" value="1"/>
</dbReference>